<dbReference type="Proteomes" id="UP000037558">
    <property type="component" value="Unassembled WGS sequence"/>
</dbReference>
<proteinExistence type="predicted"/>
<evidence type="ECO:0000313" key="3">
    <source>
        <dbReference type="Proteomes" id="UP000037558"/>
    </source>
</evidence>
<dbReference type="InterPro" id="IPR004360">
    <property type="entry name" value="Glyas_Fos-R_dOase_dom"/>
</dbReference>
<keyword evidence="3" id="KW-1185">Reference proteome</keyword>
<name>A0A0M0LIX6_9BACI</name>
<dbReference type="RefSeq" id="WP_053400052.1">
    <property type="nucleotide sequence ID" value="NZ_LILC01000002.1"/>
</dbReference>
<sequence length="126" mass="14253">MIHKIGQVMLYVENQDQAVRFWEDKVGFSILSIEENGQGMKWVEMAPTKDAETSIIIHDKEIIAKMSPEVNLGTPSLLFFSDDVEKLRQDLVAKNVKVGEIVDMPSGKVFNFADDGGQYFAVMEKR</sequence>
<dbReference type="SUPFAM" id="SSF54593">
    <property type="entry name" value="Glyoxalase/Bleomycin resistance protein/Dihydroxybiphenyl dioxygenase"/>
    <property type="match status" value="1"/>
</dbReference>
<dbReference type="Gene3D" id="3.10.180.10">
    <property type="entry name" value="2,3-Dihydroxybiphenyl 1,2-Dioxygenase, domain 1"/>
    <property type="match status" value="1"/>
</dbReference>
<dbReference type="PATRIC" id="fig|284581.3.peg.1074"/>
<dbReference type="AlphaFoldDB" id="A0A0M0LIX6"/>
<dbReference type="EMBL" id="LILC01000002">
    <property type="protein sequence ID" value="KOO50877.1"/>
    <property type="molecule type" value="Genomic_DNA"/>
</dbReference>
<dbReference type="PANTHER" id="PTHR36437">
    <property type="entry name" value="GLYOXALASE/BLEOMYCIN RESISTANCE PROTEIN/DIOXYGENASE"/>
    <property type="match status" value="1"/>
</dbReference>
<dbReference type="OrthoDB" id="9803079at2"/>
<evidence type="ECO:0000313" key="2">
    <source>
        <dbReference type="EMBL" id="KOO50877.1"/>
    </source>
</evidence>
<dbReference type="CDD" id="cd07263">
    <property type="entry name" value="VOC_like"/>
    <property type="match status" value="1"/>
</dbReference>
<reference evidence="3" key="1">
    <citation type="submission" date="2015-08" db="EMBL/GenBank/DDBJ databases">
        <title>Fjat-14210 dsm16467.</title>
        <authorList>
            <person name="Liu B."/>
            <person name="Wang J."/>
            <person name="Zhu Y."/>
            <person name="Liu G."/>
            <person name="Chen Q."/>
            <person name="Chen Z."/>
            <person name="Lan J."/>
            <person name="Che J."/>
            <person name="Ge C."/>
            <person name="Shi H."/>
            <person name="Pan Z."/>
            <person name="Liu X."/>
        </authorList>
    </citation>
    <scope>NUCLEOTIDE SEQUENCE [LARGE SCALE GENOMIC DNA]</scope>
    <source>
        <strain evidence="3">DSM 16467</strain>
    </source>
</reference>
<feature type="domain" description="VOC" evidence="1">
    <location>
        <begin position="4"/>
        <end position="125"/>
    </location>
</feature>
<protein>
    <submittedName>
        <fullName evidence="2">Glyoxalase</fullName>
    </submittedName>
</protein>
<gene>
    <name evidence="2" type="ORF">AMD01_03865</name>
</gene>
<dbReference type="STRING" id="284581.AMD01_03865"/>
<dbReference type="PROSITE" id="PS51819">
    <property type="entry name" value="VOC"/>
    <property type="match status" value="1"/>
</dbReference>
<dbReference type="InterPro" id="IPR037523">
    <property type="entry name" value="VOC_core"/>
</dbReference>
<dbReference type="PANTHER" id="PTHR36437:SF2">
    <property type="entry name" value="GLYOXALASE_BLEOMYCIN RESISTANCE PROTEIN_DIOXYGENASE"/>
    <property type="match status" value="1"/>
</dbReference>
<dbReference type="InterPro" id="IPR029068">
    <property type="entry name" value="Glyas_Bleomycin-R_OHBP_Dase"/>
</dbReference>
<organism evidence="2 3">
    <name type="scientific">Priestia koreensis</name>
    <dbReference type="NCBI Taxonomy" id="284581"/>
    <lineage>
        <taxon>Bacteria</taxon>
        <taxon>Bacillati</taxon>
        <taxon>Bacillota</taxon>
        <taxon>Bacilli</taxon>
        <taxon>Bacillales</taxon>
        <taxon>Bacillaceae</taxon>
        <taxon>Priestia</taxon>
    </lineage>
</organism>
<accession>A0A0M0LIX6</accession>
<comment type="caution">
    <text evidence="2">The sequence shown here is derived from an EMBL/GenBank/DDBJ whole genome shotgun (WGS) entry which is preliminary data.</text>
</comment>
<dbReference type="Pfam" id="PF00903">
    <property type="entry name" value="Glyoxalase"/>
    <property type="match status" value="1"/>
</dbReference>
<evidence type="ECO:0000259" key="1">
    <source>
        <dbReference type="PROSITE" id="PS51819"/>
    </source>
</evidence>